<keyword evidence="2" id="KW-1185">Reference proteome</keyword>
<dbReference type="PROSITE" id="PS50231">
    <property type="entry name" value="RICIN_B_LECTIN"/>
    <property type="match status" value="2"/>
</dbReference>
<evidence type="ECO:0000313" key="1">
    <source>
        <dbReference type="EMBL" id="CAB4042369.1"/>
    </source>
</evidence>
<dbReference type="SUPFAM" id="SSF50370">
    <property type="entry name" value="Ricin B-like lectins"/>
    <property type="match status" value="3"/>
</dbReference>
<dbReference type="Proteomes" id="UP001152795">
    <property type="component" value="Unassembled WGS sequence"/>
</dbReference>
<dbReference type="Gene3D" id="3.30.1750.10">
    <property type="entry name" value="Hemolytic lectin CEL-III, C-terminal domain"/>
    <property type="match status" value="1"/>
</dbReference>
<organism evidence="1 2">
    <name type="scientific">Paramuricea clavata</name>
    <name type="common">Red gorgonian</name>
    <name type="synonym">Violescent sea-whip</name>
    <dbReference type="NCBI Taxonomy" id="317549"/>
    <lineage>
        <taxon>Eukaryota</taxon>
        <taxon>Metazoa</taxon>
        <taxon>Cnidaria</taxon>
        <taxon>Anthozoa</taxon>
        <taxon>Octocorallia</taxon>
        <taxon>Malacalcyonacea</taxon>
        <taxon>Plexauridae</taxon>
        <taxon>Paramuricea</taxon>
    </lineage>
</organism>
<dbReference type="Pfam" id="PF00652">
    <property type="entry name" value="Ricin_B_lectin"/>
    <property type="match status" value="1"/>
</dbReference>
<dbReference type="InterPro" id="IPR035992">
    <property type="entry name" value="Ricin_B-like_lectins"/>
</dbReference>
<name>A0A6S7LTC5_PARCT</name>
<reference evidence="1" key="1">
    <citation type="submission" date="2020-04" db="EMBL/GenBank/DDBJ databases">
        <authorList>
            <person name="Alioto T."/>
            <person name="Alioto T."/>
            <person name="Gomez Garrido J."/>
        </authorList>
    </citation>
    <scope>NUCLEOTIDE SEQUENCE</scope>
    <source>
        <strain evidence="1">A484AB</strain>
    </source>
</reference>
<sequence length="484" mass="53711">MSNIVLLIVIVLTCISTETAAQVVCVNPIEIGELRVLKSKKCVNIDGTDGRGKINTIHCDGYHDQQIIMCGDGTIRNSKAPHNCFTPWVNYFTPGKHGKGILQSTSCKVYPAIPDYQKWRYGRSKTFVDTGGIKQEAREIINVKSGACMDVNGRGGNGNLYAYRCENLDDQYFYFRSRGKLLGHGRLQVAKSGLCLDVKGHRGRGNVLIYNCEDAADQYFNFYENGELVNKKSGLCVNIGGYNGYGNIHMYACEDLPDQMWRRPQQYCHGDYCSFLSKKSGQCIDVVGNEAKKGSNVGSYHCEGAPDQRFRWMSMQDKKKWVTPSATWSLVGCNQNGKVTHAISNTIKYTKKITKSIENSVSSAIEAGVTFGGATASASLKITRTTTVATSLANAWENSQSGTRKTTFTCQNYDTGKPFIRGCMWQLRLTIKETTKNDLLTWSPQIVKCTSNHQEPKCSPFTICKDDACTMCENLPGIRKKKSG</sequence>
<dbReference type="Gene3D" id="2.80.10.50">
    <property type="match status" value="2"/>
</dbReference>
<evidence type="ECO:0000313" key="2">
    <source>
        <dbReference type="Proteomes" id="UP001152795"/>
    </source>
</evidence>
<dbReference type="InterPro" id="IPR000772">
    <property type="entry name" value="Ricin_B_lectin"/>
</dbReference>
<dbReference type="EMBL" id="CACRXK020029983">
    <property type="protein sequence ID" value="CAB4042369.1"/>
    <property type="molecule type" value="Genomic_DNA"/>
</dbReference>
<accession>A0A6S7LTC5</accession>
<proteinExistence type="predicted"/>
<dbReference type="AlphaFoldDB" id="A0A6S7LTC5"/>
<dbReference type="InterPro" id="IPR028988">
    <property type="entry name" value="CEL-III_C_sf"/>
</dbReference>
<dbReference type="SMART" id="SM00458">
    <property type="entry name" value="RICIN"/>
    <property type="match status" value="2"/>
</dbReference>
<protein>
    <submittedName>
        <fullName evidence="1">Uncharacterized protein</fullName>
    </submittedName>
</protein>
<dbReference type="SUPFAM" id="SSF111265">
    <property type="entry name" value="Hemolytic lectin CEL-III, C-terminal domain"/>
    <property type="match status" value="1"/>
</dbReference>
<dbReference type="OrthoDB" id="9895617at2759"/>
<comment type="caution">
    <text evidence="1">The sequence shown here is derived from an EMBL/GenBank/DDBJ whole genome shotgun (WGS) entry which is preliminary data.</text>
</comment>
<gene>
    <name evidence="1" type="ORF">PACLA_8A087778</name>
</gene>